<evidence type="ECO:0000256" key="3">
    <source>
        <dbReference type="SAM" id="MobiDB-lite"/>
    </source>
</evidence>
<dbReference type="OrthoDB" id="9816265at2"/>
<feature type="transmembrane region" description="Helical" evidence="4">
    <location>
        <begin position="44"/>
        <end position="62"/>
    </location>
</feature>
<accession>A0A840FYE5</accession>
<feature type="transmembrane region" description="Helical" evidence="4">
    <location>
        <begin position="12"/>
        <end position="32"/>
    </location>
</feature>
<dbReference type="PANTHER" id="PTHR32089">
    <property type="entry name" value="METHYL-ACCEPTING CHEMOTAXIS PROTEIN MCPB"/>
    <property type="match status" value="1"/>
</dbReference>
<dbReference type="GO" id="GO:0007165">
    <property type="term" value="P:signal transduction"/>
    <property type="evidence" value="ECO:0007669"/>
    <property type="project" value="UniProtKB-KW"/>
</dbReference>
<sequence>MELSQVTRRSVLVSSAVVAAVGLSIFYGHHWFHDVLLPQLGLSNAAGAAIGAMLAVVVALLVQRIVSYALFHDIVFGMATSDKETLTKVYAIEAVGDEVARELESVRAFNSVLREQLRHIVRETEQAAYQIAERLQSIDGVVSTLDGFVSNTTQESSAIAKGSEERIAKNRQLVEKMDIFIHSYSSEAKRDQERISLVVGEAQALGTLVELIRHISGQTNLLALNAAIEAARAGEAGRGFAVVADEVRKLSSETDTAVSKIREGINAVADSIKAQFEEKLSNSNVSEQESALGEFAEQLSNLGGGYLELLEHDSKVLKTVQESSSELASMFMEALASVQFQDITRQQIEQVLKALDCLDEHADSLARRLQGSEQDNVPLTPLRQRLDEIYAGYVMESQRHRHDGALNQAPRTPAEKSSKIELF</sequence>
<keyword evidence="1 2" id="KW-0807">Transducer</keyword>
<evidence type="ECO:0000256" key="2">
    <source>
        <dbReference type="PROSITE-ProRule" id="PRU00284"/>
    </source>
</evidence>
<feature type="domain" description="Methyl-accepting transducer" evidence="5">
    <location>
        <begin position="102"/>
        <end position="356"/>
    </location>
</feature>
<keyword evidence="4" id="KW-0472">Membrane</keyword>
<protein>
    <submittedName>
        <fullName evidence="6">Methyl-accepting chemotaxis protein</fullName>
    </submittedName>
</protein>
<dbReference type="Gene3D" id="1.10.287.950">
    <property type="entry name" value="Methyl-accepting chemotaxis protein"/>
    <property type="match status" value="1"/>
</dbReference>
<reference evidence="6 7" key="1">
    <citation type="submission" date="2020-08" db="EMBL/GenBank/DDBJ databases">
        <title>Genome sequencing of Purple Non-Sulfur Bacteria from various extreme environments.</title>
        <authorList>
            <person name="Mayer M."/>
        </authorList>
    </citation>
    <scope>NUCLEOTIDE SEQUENCE [LARGE SCALE GENOMIC DNA]</scope>
    <source>
        <strain evidence="6 7">2761</strain>
    </source>
</reference>
<name>A0A840FYE5_RHOTE</name>
<dbReference type="AlphaFoldDB" id="A0A840FYE5"/>
<gene>
    <name evidence="6" type="ORF">GGD90_001237</name>
</gene>
<keyword evidence="7" id="KW-1185">Reference proteome</keyword>
<dbReference type="PANTHER" id="PTHR32089:SF112">
    <property type="entry name" value="LYSOZYME-LIKE PROTEIN-RELATED"/>
    <property type="match status" value="1"/>
</dbReference>
<feature type="compositionally biased region" description="Basic and acidic residues" evidence="3">
    <location>
        <begin position="413"/>
        <end position="423"/>
    </location>
</feature>
<keyword evidence="4" id="KW-1133">Transmembrane helix</keyword>
<proteinExistence type="predicted"/>
<organism evidence="6 7">
    <name type="scientific">Rhodocyclus tenuis</name>
    <name type="common">Rhodospirillum tenue</name>
    <dbReference type="NCBI Taxonomy" id="1066"/>
    <lineage>
        <taxon>Bacteria</taxon>
        <taxon>Pseudomonadati</taxon>
        <taxon>Pseudomonadota</taxon>
        <taxon>Betaproteobacteria</taxon>
        <taxon>Rhodocyclales</taxon>
        <taxon>Rhodocyclaceae</taxon>
        <taxon>Rhodocyclus</taxon>
    </lineage>
</organism>
<dbReference type="RefSeq" id="WP_153115374.1">
    <property type="nucleotide sequence ID" value="NZ_JACIGE010000003.1"/>
</dbReference>
<dbReference type="GO" id="GO:0016020">
    <property type="term" value="C:membrane"/>
    <property type="evidence" value="ECO:0007669"/>
    <property type="project" value="InterPro"/>
</dbReference>
<dbReference type="InterPro" id="IPR004089">
    <property type="entry name" value="MCPsignal_dom"/>
</dbReference>
<evidence type="ECO:0000256" key="1">
    <source>
        <dbReference type="ARBA" id="ARBA00023224"/>
    </source>
</evidence>
<dbReference type="SMART" id="SM00283">
    <property type="entry name" value="MA"/>
    <property type="match status" value="1"/>
</dbReference>
<dbReference type="Proteomes" id="UP000587070">
    <property type="component" value="Unassembled WGS sequence"/>
</dbReference>
<keyword evidence="4" id="KW-0812">Transmembrane</keyword>
<dbReference type="CDD" id="cd01610">
    <property type="entry name" value="PAP2_like"/>
    <property type="match status" value="1"/>
</dbReference>
<evidence type="ECO:0000256" key="4">
    <source>
        <dbReference type="SAM" id="Phobius"/>
    </source>
</evidence>
<dbReference type="PROSITE" id="PS50111">
    <property type="entry name" value="CHEMOTAXIS_TRANSDUC_2"/>
    <property type="match status" value="1"/>
</dbReference>
<evidence type="ECO:0000313" key="7">
    <source>
        <dbReference type="Proteomes" id="UP000587070"/>
    </source>
</evidence>
<dbReference type="SUPFAM" id="SSF58104">
    <property type="entry name" value="Methyl-accepting chemotaxis protein (MCP) signaling domain"/>
    <property type="match status" value="1"/>
</dbReference>
<evidence type="ECO:0000313" key="6">
    <source>
        <dbReference type="EMBL" id="MBB4246874.1"/>
    </source>
</evidence>
<dbReference type="EMBL" id="JACIGE010000003">
    <property type="protein sequence ID" value="MBB4246874.1"/>
    <property type="molecule type" value="Genomic_DNA"/>
</dbReference>
<comment type="caution">
    <text evidence="6">The sequence shown here is derived from an EMBL/GenBank/DDBJ whole genome shotgun (WGS) entry which is preliminary data.</text>
</comment>
<evidence type="ECO:0000259" key="5">
    <source>
        <dbReference type="PROSITE" id="PS50111"/>
    </source>
</evidence>
<dbReference type="Pfam" id="PF00015">
    <property type="entry name" value="MCPsignal"/>
    <property type="match status" value="1"/>
</dbReference>
<feature type="region of interest" description="Disordered" evidence="3">
    <location>
        <begin position="401"/>
        <end position="423"/>
    </location>
</feature>